<keyword evidence="12" id="KW-1185">Reference proteome</keyword>
<evidence type="ECO:0000256" key="1">
    <source>
        <dbReference type="ARBA" id="ARBA00004123"/>
    </source>
</evidence>
<dbReference type="PANTHER" id="PTHR31169">
    <property type="entry name" value="OS05G0300700 PROTEIN"/>
    <property type="match status" value="1"/>
</dbReference>
<dbReference type="GO" id="GO:0006355">
    <property type="term" value="P:regulation of DNA-templated transcription"/>
    <property type="evidence" value="ECO:0007669"/>
    <property type="project" value="InterPro"/>
</dbReference>
<dbReference type="Pfam" id="PF10497">
    <property type="entry name" value="zf-4CXXC_R1"/>
    <property type="match status" value="1"/>
</dbReference>
<dbReference type="AlphaFoldDB" id="A0A6P8MZ06"/>
<protein>
    <submittedName>
        <fullName evidence="13">Cell division cycle-associated protein 7-like isoform X1</fullName>
    </submittedName>
</protein>
<evidence type="ECO:0000259" key="11">
    <source>
        <dbReference type="Pfam" id="PF10497"/>
    </source>
</evidence>
<evidence type="ECO:0000256" key="6">
    <source>
        <dbReference type="ARBA" id="ARBA00022843"/>
    </source>
</evidence>
<dbReference type="KEGG" id="bbif:117209774"/>
<feature type="domain" description="Zinc-finger" evidence="11">
    <location>
        <begin position="202"/>
        <end position="298"/>
    </location>
</feature>
<evidence type="ECO:0000256" key="3">
    <source>
        <dbReference type="ARBA" id="ARBA00022490"/>
    </source>
</evidence>
<dbReference type="GeneID" id="117209774"/>
<dbReference type="PANTHER" id="PTHR31169:SF8">
    <property type="entry name" value="ZINC-FINGER DOMAIN OF MONOAMINE-OXIDASE A REPRESSOR R1 PROTEIN"/>
    <property type="match status" value="1"/>
</dbReference>
<keyword evidence="3" id="KW-0963">Cytoplasm</keyword>
<sequence length="306" mass="35309">MDENDDYDNLRKRNIAERNAIFAEFFKELKEQTNEIKELKKIHNDTENSENEPPKKRRKTISHSKNDRVRMKYVKHEFRKKYNTRSRSRNISQCEEEEKENDIIDLKSNKPKLQVLFPWAKPFQRSIDLMKVGVCDVDEEEEQRSISSDDGSSDDLYDITKKRIYNVNRAPYDPNNIPSVDEITDEMLDNIATKSTSKQYCKINGTCCHQCRQKTLDTKTVCRSGECIGLRGQFCGPCLKGRYGESAFDALKDPNWACPPCRDLCNCSICRTRSGLPPTGILAPIVKEEGFSSVMDYLQSAETDDT</sequence>
<dbReference type="Proteomes" id="UP000515164">
    <property type="component" value="Unplaced"/>
</dbReference>
<name>A0A6P8MZ06_9HYME</name>
<dbReference type="InterPro" id="IPR018866">
    <property type="entry name" value="Znf-4CXXC_R1"/>
</dbReference>
<reference evidence="13" key="1">
    <citation type="submission" date="2025-08" db="UniProtKB">
        <authorList>
            <consortium name="RefSeq"/>
        </authorList>
    </citation>
    <scope>IDENTIFICATION</scope>
    <source>
        <tissue evidence="13">Muscle</tissue>
    </source>
</reference>
<evidence type="ECO:0000256" key="9">
    <source>
        <dbReference type="ARBA" id="ARBA00023242"/>
    </source>
</evidence>
<dbReference type="GO" id="GO:0005634">
    <property type="term" value="C:nucleus"/>
    <property type="evidence" value="ECO:0007669"/>
    <property type="project" value="UniProtKB-SubCell"/>
</dbReference>
<keyword evidence="4" id="KW-1017">Isopeptide bond</keyword>
<feature type="region of interest" description="Disordered" evidence="10">
    <location>
        <begin position="40"/>
        <end position="66"/>
    </location>
</feature>
<evidence type="ECO:0000256" key="10">
    <source>
        <dbReference type="SAM" id="MobiDB-lite"/>
    </source>
</evidence>
<keyword evidence="5" id="KW-0597">Phosphoprotein</keyword>
<accession>A0A6P8MZ06</accession>
<evidence type="ECO:0000313" key="12">
    <source>
        <dbReference type="Proteomes" id="UP000515164"/>
    </source>
</evidence>
<evidence type="ECO:0000256" key="4">
    <source>
        <dbReference type="ARBA" id="ARBA00022499"/>
    </source>
</evidence>
<organism evidence="12 13">
    <name type="scientific">Bombus bifarius</name>
    <dbReference type="NCBI Taxonomy" id="103933"/>
    <lineage>
        <taxon>Eukaryota</taxon>
        <taxon>Metazoa</taxon>
        <taxon>Ecdysozoa</taxon>
        <taxon>Arthropoda</taxon>
        <taxon>Hexapoda</taxon>
        <taxon>Insecta</taxon>
        <taxon>Pterygota</taxon>
        <taxon>Neoptera</taxon>
        <taxon>Endopterygota</taxon>
        <taxon>Hymenoptera</taxon>
        <taxon>Apocrita</taxon>
        <taxon>Aculeata</taxon>
        <taxon>Apoidea</taxon>
        <taxon>Anthophila</taxon>
        <taxon>Apidae</taxon>
        <taxon>Bombus</taxon>
        <taxon>Pyrobombus</taxon>
    </lineage>
</organism>
<evidence type="ECO:0000256" key="8">
    <source>
        <dbReference type="ARBA" id="ARBA00023163"/>
    </source>
</evidence>
<dbReference type="GO" id="GO:0005737">
    <property type="term" value="C:cytoplasm"/>
    <property type="evidence" value="ECO:0007669"/>
    <property type="project" value="UniProtKB-SubCell"/>
</dbReference>
<gene>
    <name evidence="13" type="primary">LOC117209774</name>
</gene>
<dbReference type="InterPro" id="IPR040221">
    <property type="entry name" value="CDCA7/CDA7L"/>
</dbReference>
<evidence type="ECO:0000256" key="2">
    <source>
        <dbReference type="ARBA" id="ARBA00004496"/>
    </source>
</evidence>
<evidence type="ECO:0000256" key="7">
    <source>
        <dbReference type="ARBA" id="ARBA00023015"/>
    </source>
</evidence>
<dbReference type="RefSeq" id="XP_033308022.1">
    <property type="nucleotide sequence ID" value="XM_033452131.1"/>
</dbReference>
<keyword evidence="6" id="KW-0832">Ubl conjugation</keyword>
<keyword evidence="7" id="KW-0805">Transcription regulation</keyword>
<keyword evidence="9" id="KW-0539">Nucleus</keyword>
<evidence type="ECO:0000256" key="5">
    <source>
        <dbReference type="ARBA" id="ARBA00022553"/>
    </source>
</evidence>
<keyword evidence="8" id="KW-0804">Transcription</keyword>
<proteinExistence type="predicted"/>
<evidence type="ECO:0000313" key="13">
    <source>
        <dbReference type="RefSeq" id="XP_033308022.1"/>
    </source>
</evidence>
<comment type="subcellular location">
    <subcellularLocation>
        <location evidence="2">Cytoplasm</location>
    </subcellularLocation>
    <subcellularLocation>
        <location evidence="1">Nucleus</location>
    </subcellularLocation>
</comment>